<reference evidence="5 6" key="1">
    <citation type="submission" date="2011-09" db="EMBL/GenBank/DDBJ databases">
        <title>The draft genome of Fischerella sp. JSC-11.</title>
        <authorList>
            <consortium name="US DOE Joint Genome Institute (JGI-PGF)"/>
            <person name="Lucas S."/>
            <person name="Han J."/>
            <person name="Lapidus A."/>
            <person name="Cheng J.-F."/>
            <person name="Goodwin L."/>
            <person name="Pitluck S."/>
            <person name="Peters L."/>
            <person name="Land M.L."/>
            <person name="Hauser L."/>
            <person name="Sarkisova S."/>
            <person name="Bryant D.A."/>
            <person name="Brown I."/>
            <person name="Woyke T.J."/>
        </authorList>
    </citation>
    <scope>NUCLEOTIDE SEQUENCE [LARGE SCALE GENOMIC DNA]</scope>
    <source>
        <strain evidence="5 6">JSC-11</strain>
    </source>
</reference>
<gene>
    <name evidence="5" type="ORF">FJSC11DRAFT_1459</name>
</gene>
<proteinExistence type="inferred from homology"/>
<evidence type="ECO:0000313" key="6">
    <source>
        <dbReference type="Proteomes" id="UP000004344"/>
    </source>
</evidence>
<evidence type="ECO:0000259" key="4">
    <source>
        <dbReference type="Pfam" id="PF00496"/>
    </source>
</evidence>
<dbReference type="Gene3D" id="3.40.190.10">
    <property type="entry name" value="Periplasmic binding protein-like II"/>
    <property type="match status" value="1"/>
</dbReference>
<dbReference type="PIRSF" id="PIRSF002741">
    <property type="entry name" value="MppA"/>
    <property type="match status" value="1"/>
</dbReference>
<dbReference type="PANTHER" id="PTHR30290:SF9">
    <property type="entry name" value="OLIGOPEPTIDE-BINDING PROTEIN APPA"/>
    <property type="match status" value="1"/>
</dbReference>
<comment type="similarity">
    <text evidence="1">Belongs to the bacterial solute-binding protein 5 family.</text>
</comment>
<dbReference type="AlphaFoldDB" id="G6FRG2"/>
<feature type="domain" description="Solute-binding protein family 5" evidence="4">
    <location>
        <begin position="85"/>
        <end position="496"/>
    </location>
</feature>
<evidence type="ECO:0000313" key="5">
    <source>
        <dbReference type="EMBL" id="EHC16036.1"/>
    </source>
</evidence>
<keyword evidence="6" id="KW-1185">Reference proteome</keyword>
<dbReference type="InterPro" id="IPR039424">
    <property type="entry name" value="SBP_5"/>
</dbReference>
<keyword evidence="3" id="KW-0732">Signal</keyword>
<comment type="caution">
    <text evidence="5">The sequence shown here is derived from an EMBL/GenBank/DDBJ whole genome shotgun (WGS) entry which is preliminary data.</text>
</comment>
<evidence type="ECO:0000256" key="3">
    <source>
        <dbReference type="ARBA" id="ARBA00022729"/>
    </source>
</evidence>
<sequence length="599" mass="68025">MMSFASIFPSIKRFRLLIILALITALVTVACNPSNYQTKAAQVPQMIVAVLGEPSTFNPALNESAYSVFGPLYDSLINENPLTNELEPGLAESWQVLDNGQRVVITLKKGLKWSDGKPMTADDIVFSYNDIYLNPKIPTPTKDSLRINERGDTPKVSKIDDLKVEFTVPEPFAPFLRWVGGITILPAHALKESVHTTDSGGNPKFLTMWTTGTDPKEIIGNGPYVMETYIPSQRVIFRRNPYYWRKDAQGNPQPYIERLIFQIIESTDNQLISFRSGQLDNLEVPPEGFSLLKREEKRAKFKIYNGGPDTGTTFISFNLNQAKNAKGQPFVDPIKSRWFNKKEFRQAVAYAIDRETMKTNAFRGLGELQNSFVYVKSPYFLPPEKGLKVYNYDPEKAKKLLLQAGFKYNGQNQLVDEDGNRVRFTLLTNAERKVRGDMAAQIRQDLAKIGIQVDLQILSFNAYLEKLKVTQDWDCYLGGFAGGGVEPHSASNIWRINGASHAFNLGPQPGDPPMTGWVVSDWEKEIDRLYIKGAQEIDENKRKEIYYEYQRIASEQLPFIHLVERLDLQAVRDRFQGIKYTALGGPFWNLYELKIAEEN</sequence>
<evidence type="ECO:0000256" key="1">
    <source>
        <dbReference type="ARBA" id="ARBA00005695"/>
    </source>
</evidence>
<dbReference type="GO" id="GO:0042597">
    <property type="term" value="C:periplasmic space"/>
    <property type="evidence" value="ECO:0007669"/>
    <property type="project" value="UniProtKB-ARBA"/>
</dbReference>
<organism evidence="5 6">
    <name type="scientific">Fischerella thermalis JSC-11</name>
    <dbReference type="NCBI Taxonomy" id="741277"/>
    <lineage>
        <taxon>Bacteria</taxon>
        <taxon>Bacillati</taxon>
        <taxon>Cyanobacteriota</taxon>
        <taxon>Cyanophyceae</taxon>
        <taxon>Nostocales</taxon>
        <taxon>Hapalosiphonaceae</taxon>
        <taxon>Fischerella</taxon>
    </lineage>
</organism>
<evidence type="ECO:0000256" key="2">
    <source>
        <dbReference type="ARBA" id="ARBA00022448"/>
    </source>
</evidence>
<dbReference type="CDD" id="cd08500">
    <property type="entry name" value="PBP2_NikA_DppA_OppA_like_4"/>
    <property type="match status" value="1"/>
</dbReference>
<protein>
    <submittedName>
        <fullName evidence="5">ABC-type transporter, periplasmic subunit</fullName>
    </submittedName>
</protein>
<dbReference type="Pfam" id="PF00496">
    <property type="entry name" value="SBP_bac_5"/>
    <property type="match status" value="1"/>
</dbReference>
<dbReference type="Proteomes" id="UP000004344">
    <property type="component" value="Unassembled WGS sequence"/>
</dbReference>
<name>G6FRG2_9CYAN</name>
<dbReference type="GO" id="GO:0015833">
    <property type="term" value="P:peptide transport"/>
    <property type="evidence" value="ECO:0007669"/>
    <property type="project" value="TreeGrafter"/>
</dbReference>
<dbReference type="InterPro" id="IPR000914">
    <property type="entry name" value="SBP_5_dom"/>
</dbReference>
<keyword evidence="2" id="KW-0813">Transport</keyword>
<dbReference type="SUPFAM" id="SSF53850">
    <property type="entry name" value="Periplasmic binding protein-like II"/>
    <property type="match status" value="1"/>
</dbReference>
<dbReference type="Gene3D" id="3.10.105.10">
    <property type="entry name" value="Dipeptide-binding Protein, Domain 3"/>
    <property type="match status" value="1"/>
</dbReference>
<dbReference type="InterPro" id="IPR030678">
    <property type="entry name" value="Peptide/Ni-bd"/>
</dbReference>
<dbReference type="GO" id="GO:1904680">
    <property type="term" value="F:peptide transmembrane transporter activity"/>
    <property type="evidence" value="ECO:0007669"/>
    <property type="project" value="TreeGrafter"/>
</dbReference>
<dbReference type="GO" id="GO:0043190">
    <property type="term" value="C:ATP-binding cassette (ABC) transporter complex"/>
    <property type="evidence" value="ECO:0007669"/>
    <property type="project" value="InterPro"/>
</dbReference>
<dbReference type="PANTHER" id="PTHR30290">
    <property type="entry name" value="PERIPLASMIC BINDING COMPONENT OF ABC TRANSPORTER"/>
    <property type="match status" value="1"/>
</dbReference>
<accession>G6FRG2</accession>
<dbReference type="EMBL" id="AGIZ01000004">
    <property type="protein sequence ID" value="EHC16036.1"/>
    <property type="molecule type" value="Genomic_DNA"/>
</dbReference>